<evidence type="ECO:0000313" key="9">
    <source>
        <dbReference type="EMBL" id="MDQ7904109.1"/>
    </source>
</evidence>
<sequence length="133" mass="15482">MIRLYGLLFLVDLVLVVIALIDCLSSEEFAVRNLPKVAWVFIILLFPPIGPIVWFVAGRPQSRRVGRAGAWRPGSGFPEYERPRPLAPDDDPEFLRSKTRERREDEELLRKWEADLRRREAELRRRDGEDAPS</sequence>
<feature type="compositionally biased region" description="Basic and acidic residues" evidence="6">
    <location>
        <begin position="93"/>
        <end position="105"/>
    </location>
</feature>
<evidence type="ECO:0000256" key="4">
    <source>
        <dbReference type="ARBA" id="ARBA00022989"/>
    </source>
</evidence>
<evidence type="ECO:0000259" key="8">
    <source>
        <dbReference type="Pfam" id="PF13396"/>
    </source>
</evidence>
<dbReference type="EMBL" id="JAVHUY010000004">
    <property type="protein sequence ID" value="MDQ7904109.1"/>
    <property type="molecule type" value="Genomic_DNA"/>
</dbReference>
<keyword evidence="2" id="KW-1003">Cell membrane</keyword>
<feature type="domain" description="Cardiolipin synthase N-terminal" evidence="8">
    <location>
        <begin position="14"/>
        <end position="59"/>
    </location>
</feature>
<keyword evidence="5 7" id="KW-0472">Membrane</keyword>
<feature type="transmembrane region" description="Helical" evidence="7">
    <location>
        <begin position="38"/>
        <end position="57"/>
    </location>
</feature>
<proteinExistence type="predicted"/>
<evidence type="ECO:0000313" key="10">
    <source>
        <dbReference type="Proteomes" id="UP001230908"/>
    </source>
</evidence>
<accession>A0ABU0ZAP4</accession>
<evidence type="ECO:0000256" key="5">
    <source>
        <dbReference type="ARBA" id="ARBA00023136"/>
    </source>
</evidence>
<reference evidence="9 10" key="1">
    <citation type="submission" date="2023-08" db="EMBL/GenBank/DDBJ databases">
        <title>Phytohabitans sansha sp. nov., isolated from marine sediment.</title>
        <authorList>
            <person name="Zhao Y."/>
            <person name="Yi K."/>
        </authorList>
    </citation>
    <scope>NUCLEOTIDE SEQUENCE [LARGE SCALE GENOMIC DNA]</scope>
    <source>
        <strain evidence="9 10">ZYX-F-186</strain>
    </source>
</reference>
<comment type="caution">
    <text evidence="9">The sequence shown here is derived from an EMBL/GenBank/DDBJ whole genome shotgun (WGS) entry which is preliminary data.</text>
</comment>
<evidence type="ECO:0000256" key="6">
    <source>
        <dbReference type="SAM" id="MobiDB-lite"/>
    </source>
</evidence>
<organism evidence="9 10">
    <name type="scientific">Phytohabitans maris</name>
    <dbReference type="NCBI Taxonomy" id="3071409"/>
    <lineage>
        <taxon>Bacteria</taxon>
        <taxon>Bacillati</taxon>
        <taxon>Actinomycetota</taxon>
        <taxon>Actinomycetes</taxon>
        <taxon>Micromonosporales</taxon>
        <taxon>Micromonosporaceae</taxon>
    </lineage>
</organism>
<keyword evidence="10" id="KW-1185">Reference proteome</keyword>
<keyword evidence="4 7" id="KW-1133">Transmembrane helix</keyword>
<dbReference type="RefSeq" id="WP_308711382.1">
    <property type="nucleotide sequence ID" value="NZ_JAVHUY010000004.1"/>
</dbReference>
<evidence type="ECO:0000256" key="1">
    <source>
        <dbReference type="ARBA" id="ARBA00004651"/>
    </source>
</evidence>
<dbReference type="Pfam" id="PF13396">
    <property type="entry name" value="PLDc_N"/>
    <property type="match status" value="1"/>
</dbReference>
<dbReference type="Proteomes" id="UP001230908">
    <property type="component" value="Unassembled WGS sequence"/>
</dbReference>
<gene>
    <name evidence="9" type="ORF">RB614_06175</name>
</gene>
<evidence type="ECO:0000256" key="3">
    <source>
        <dbReference type="ARBA" id="ARBA00022692"/>
    </source>
</evidence>
<dbReference type="InterPro" id="IPR027379">
    <property type="entry name" value="CLS_N"/>
</dbReference>
<feature type="region of interest" description="Disordered" evidence="6">
    <location>
        <begin position="66"/>
        <end position="105"/>
    </location>
</feature>
<keyword evidence="3 7" id="KW-0812">Transmembrane</keyword>
<evidence type="ECO:0000256" key="2">
    <source>
        <dbReference type="ARBA" id="ARBA00022475"/>
    </source>
</evidence>
<comment type="subcellular location">
    <subcellularLocation>
        <location evidence="1">Cell membrane</location>
        <topology evidence="1">Multi-pass membrane protein</topology>
    </subcellularLocation>
</comment>
<name>A0ABU0ZAP4_9ACTN</name>
<evidence type="ECO:0000256" key="7">
    <source>
        <dbReference type="SAM" id="Phobius"/>
    </source>
</evidence>
<protein>
    <submittedName>
        <fullName evidence="9">PLD nuclease N-terminal domain-containing protein</fullName>
    </submittedName>
</protein>